<feature type="transmembrane region" description="Helical" evidence="2">
    <location>
        <begin position="509"/>
        <end position="528"/>
    </location>
</feature>
<feature type="compositionally biased region" description="Basic and acidic residues" evidence="1">
    <location>
        <begin position="27"/>
        <end position="42"/>
    </location>
</feature>
<organism evidence="3 4">
    <name type="scientific">Micromonospora chersina</name>
    <dbReference type="NCBI Taxonomy" id="47854"/>
    <lineage>
        <taxon>Bacteria</taxon>
        <taxon>Bacillati</taxon>
        <taxon>Actinomycetota</taxon>
        <taxon>Actinomycetes</taxon>
        <taxon>Micromonosporales</taxon>
        <taxon>Micromonosporaceae</taxon>
        <taxon>Micromonospora</taxon>
    </lineage>
</organism>
<feature type="transmembrane region" description="Helical" evidence="2">
    <location>
        <begin position="209"/>
        <end position="231"/>
    </location>
</feature>
<evidence type="ECO:0000256" key="2">
    <source>
        <dbReference type="SAM" id="Phobius"/>
    </source>
</evidence>
<feature type="transmembrane region" description="Helical" evidence="2">
    <location>
        <begin position="482"/>
        <end position="503"/>
    </location>
</feature>
<accession>A0A1C6TY30</accession>
<dbReference type="GeneID" id="43276901"/>
<feature type="transmembrane region" description="Helical" evidence="2">
    <location>
        <begin position="393"/>
        <end position="414"/>
    </location>
</feature>
<feature type="transmembrane region" description="Helical" evidence="2">
    <location>
        <begin position="332"/>
        <end position="355"/>
    </location>
</feature>
<dbReference type="RefSeq" id="WP_167544462.1">
    <property type="nucleotide sequence ID" value="NZ_FMIB01000002.1"/>
</dbReference>
<feature type="transmembrane region" description="Helical" evidence="2">
    <location>
        <begin position="167"/>
        <end position="189"/>
    </location>
</feature>
<keyword evidence="4" id="KW-1185">Reference proteome</keyword>
<evidence type="ECO:0000256" key="1">
    <source>
        <dbReference type="SAM" id="MobiDB-lite"/>
    </source>
</evidence>
<feature type="transmembrane region" description="Helical" evidence="2">
    <location>
        <begin position="238"/>
        <end position="258"/>
    </location>
</feature>
<feature type="transmembrane region" description="Helical" evidence="2">
    <location>
        <begin position="289"/>
        <end position="311"/>
    </location>
</feature>
<dbReference type="EMBL" id="FMIB01000002">
    <property type="protein sequence ID" value="SCL46667.1"/>
    <property type="molecule type" value="Genomic_DNA"/>
</dbReference>
<sequence length="700" mass="74939">MAEGRDGAQPRRTRGRRPQAQVAAAERALRAARDPEHGDRARRTATLPASVESPVRPAEPASRLSRWLFQHRVQPVGPETREHQARTHPWWQVMCLTGVDYFSTLSYLPGIAAVAAGALSPLATLLIVALTLFGMLPMYRRVARESPHGQGSVAMLERLLPFWRGKLFVLVLLGFVATSWIITITLSAADATVHLLENPILPESFPHGTTAAVLVTVVLLLVLGGVFLLGFSEAVQVAIPLVAVFLALNAVIVVAGLAEIAADPGSLSGWTDRLTEVGGAGDVLATSVLAFPLLVLGLSGFETGVSMMPLVKGGDGDAERRLAVRIGNTRKLLTTAALIMSVYLIATTFVTTVLIPADAFEPGGAASGRALAFLAHEHLGEAFGTVYDISSIFILWFAGASAMAGLINIVPRYLPSYGMAPEWGRAVRPVVLVYTAISIAITVAFRADVNAQAGAYATGILAMMVSGAIAVTISAYRARHRFAAAGFAVLTLVLLYALVENVIEKPDGITISGLFIAGIIAVSLISRVSRTTELRTERIEFDDAARRFVADSIAHDGRLHLIANKRQSGSLKEYRVKERAQRGMNPVPGAADVLFLEIDVSDPSRFSEVLRVHGVEVGGYRILRASSPAAPNAIAAILLALRDATGIRPHCHFEWSEGNPIAHLLRYLILGRGDTPPVVREIIRKSEPDPTRRPGIHVGG</sequence>
<name>A0A1C6TY30_9ACTN</name>
<keyword evidence="2" id="KW-1133">Transmembrane helix</keyword>
<feature type="transmembrane region" description="Helical" evidence="2">
    <location>
        <begin position="111"/>
        <end position="136"/>
    </location>
</feature>
<proteinExistence type="predicted"/>
<reference evidence="4" key="1">
    <citation type="submission" date="2016-06" db="EMBL/GenBank/DDBJ databases">
        <authorList>
            <person name="Varghese N."/>
            <person name="Submissions Spin"/>
        </authorList>
    </citation>
    <scope>NUCLEOTIDE SEQUENCE [LARGE SCALE GENOMIC DNA]</scope>
    <source>
        <strain evidence="4">DSM 44151</strain>
    </source>
</reference>
<dbReference type="AlphaFoldDB" id="A0A1C6TY30"/>
<dbReference type="Gene3D" id="1.20.1740.10">
    <property type="entry name" value="Amino acid/polyamine transporter I"/>
    <property type="match status" value="1"/>
</dbReference>
<keyword evidence="2" id="KW-0812">Transmembrane</keyword>
<dbReference type="STRING" id="47854.GA0070603_0218"/>
<gene>
    <name evidence="3" type="ORF">GA0070603_0218</name>
</gene>
<feature type="transmembrane region" description="Helical" evidence="2">
    <location>
        <begin position="453"/>
        <end position="475"/>
    </location>
</feature>
<dbReference type="Proteomes" id="UP000198605">
    <property type="component" value="Unassembled WGS sequence"/>
</dbReference>
<evidence type="ECO:0000313" key="3">
    <source>
        <dbReference type="EMBL" id="SCL46667.1"/>
    </source>
</evidence>
<feature type="region of interest" description="Disordered" evidence="1">
    <location>
        <begin position="1"/>
        <end position="58"/>
    </location>
</feature>
<evidence type="ECO:0000313" key="4">
    <source>
        <dbReference type="Proteomes" id="UP000198605"/>
    </source>
</evidence>
<keyword evidence="2" id="KW-0472">Membrane</keyword>
<feature type="transmembrane region" description="Helical" evidence="2">
    <location>
        <begin position="426"/>
        <end position="447"/>
    </location>
</feature>
<protein>
    <submittedName>
        <fullName evidence="3">Na+/proline symporter</fullName>
    </submittedName>
</protein>